<accession>A0A2J7QP30</accession>
<feature type="compositionally biased region" description="Basic residues" evidence="1">
    <location>
        <begin position="150"/>
        <end position="159"/>
    </location>
</feature>
<keyword evidence="3" id="KW-1185">Reference proteome</keyword>
<feature type="region of interest" description="Disordered" evidence="1">
    <location>
        <begin position="111"/>
        <end position="159"/>
    </location>
</feature>
<dbReference type="InParanoid" id="A0A2J7QP30"/>
<evidence type="ECO:0000313" key="3">
    <source>
        <dbReference type="Proteomes" id="UP000235965"/>
    </source>
</evidence>
<dbReference type="EMBL" id="NEVH01012097">
    <property type="protein sequence ID" value="PNF30342.1"/>
    <property type="molecule type" value="Genomic_DNA"/>
</dbReference>
<organism evidence="2 3">
    <name type="scientific">Cryptotermes secundus</name>
    <dbReference type="NCBI Taxonomy" id="105785"/>
    <lineage>
        <taxon>Eukaryota</taxon>
        <taxon>Metazoa</taxon>
        <taxon>Ecdysozoa</taxon>
        <taxon>Arthropoda</taxon>
        <taxon>Hexapoda</taxon>
        <taxon>Insecta</taxon>
        <taxon>Pterygota</taxon>
        <taxon>Neoptera</taxon>
        <taxon>Polyneoptera</taxon>
        <taxon>Dictyoptera</taxon>
        <taxon>Blattodea</taxon>
        <taxon>Blattoidea</taxon>
        <taxon>Termitoidae</taxon>
        <taxon>Kalotermitidae</taxon>
        <taxon>Cryptotermitinae</taxon>
        <taxon>Cryptotermes</taxon>
    </lineage>
</organism>
<dbReference type="AlphaFoldDB" id="A0A2J7QP30"/>
<evidence type="ECO:0000256" key="1">
    <source>
        <dbReference type="SAM" id="MobiDB-lite"/>
    </source>
</evidence>
<dbReference type="Proteomes" id="UP000235965">
    <property type="component" value="Unassembled WGS sequence"/>
</dbReference>
<comment type="caution">
    <text evidence="2">The sequence shown here is derived from an EMBL/GenBank/DDBJ whole genome shotgun (WGS) entry which is preliminary data.</text>
</comment>
<gene>
    <name evidence="2" type="ORF">B7P43_G13406</name>
</gene>
<protein>
    <submittedName>
        <fullName evidence="2">Uncharacterized protein</fullName>
    </submittedName>
</protein>
<reference evidence="2 3" key="1">
    <citation type="submission" date="2017-12" db="EMBL/GenBank/DDBJ databases">
        <title>Hemimetabolous genomes reveal molecular basis of termite eusociality.</title>
        <authorList>
            <person name="Harrison M.C."/>
            <person name="Jongepier E."/>
            <person name="Robertson H.M."/>
            <person name="Arning N."/>
            <person name="Bitard-Feildel T."/>
            <person name="Chao H."/>
            <person name="Childers C.P."/>
            <person name="Dinh H."/>
            <person name="Doddapaneni H."/>
            <person name="Dugan S."/>
            <person name="Gowin J."/>
            <person name="Greiner C."/>
            <person name="Han Y."/>
            <person name="Hu H."/>
            <person name="Hughes D.S.T."/>
            <person name="Huylmans A.-K."/>
            <person name="Kemena C."/>
            <person name="Kremer L.P.M."/>
            <person name="Lee S.L."/>
            <person name="Lopez-Ezquerra A."/>
            <person name="Mallet L."/>
            <person name="Monroy-Kuhn J.M."/>
            <person name="Moser A."/>
            <person name="Murali S.C."/>
            <person name="Muzny D.M."/>
            <person name="Otani S."/>
            <person name="Piulachs M.-D."/>
            <person name="Poelchau M."/>
            <person name="Qu J."/>
            <person name="Schaub F."/>
            <person name="Wada-Katsumata A."/>
            <person name="Worley K.C."/>
            <person name="Xie Q."/>
            <person name="Ylla G."/>
            <person name="Poulsen M."/>
            <person name="Gibbs R.A."/>
            <person name="Schal C."/>
            <person name="Richards S."/>
            <person name="Belles X."/>
            <person name="Korb J."/>
            <person name="Bornberg-Bauer E."/>
        </authorList>
    </citation>
    <scope>NUCLEOTIDE SEQUENCE [LARGE SCALE GENOMIC DNA]</scope>
    <source>
        <tissue evidence="2">Whole body</tissue>
    </source>
</reference>
<sequence>MGISKKKNTKPLQFFIAARVDFQRVESSDFNCSVELERYRHVIRSKQPYTMPADFWPLKFDKYYFELLTDPERTPECRGFCIPNPQCLTHPLRERRNILCAERTLCAKERNREQAGGEKRGRKKDIARKEGKSNHARKEKREEHWSKVSRNARIHGDRK</sequence>
<proteinExistence type="predicted"/>
<name>A0A2J7QP30_9NEOP</name>
<evidence type="ECO:0000313" key="2">
    <source>
        <dbReference type="EMBL" id="PNF30342.1"/>
    </source>
</evidence>